<evidence type="ECO:0000256" key="1">
    <source>
        <dbReference type="ARBA" id="ARBA00010746"/>
    </source>
</evidence>
<accession>A0A426XS15</accession>
<comment type="function">
    <text evidence="4">Dirigent proteins impart stereoselectivity on the phenoxy radical-coupling reaction, yielding optically active lignans from two molecules of coniferyl alcohol in the biosynthesis of lignans, flavonolignans, and alkaloids and thus plays a central role in plant secondary metabolism.</text>
</comment>
<dbReference type="Gene3D" id="2.40.480.10">
    <property type="entry name" value="Allene oxide cyclase-like"/>
    <property type="match status" value="1"/>
</dbReference>
<dbReference type="EMBL" id="AMZH03017975">
    <property type="protein sequence ID" value="RRT42254.1"/>
    <property type="molecule type" value="Genomic_DNA"/>
</dbReference>
<feature type="chain" id="PRO_5018819860" description="Dirigent protein" evidence="4">
    <location>
        <begin position="27"/>
        <end position="176"/>
    </location>
</feature>
<evidence type="ECO:0000313" key="5">
    <source>
        <dbReference type="EMBL" id="RRT42254.1"/>
    </source>
</evidence>
<proteinExistence type="inferred from homology"/>
<gene>
    <name evidence="5" type="ORF">B296_00029410</name>
</gene>
<feature type="signal peptide" evidence="4">
    <location>
        <begin position="1"/>
        <end position="26"/>
    </location>
</feature>
<protein>
    <recommendedName>
        <fullName evidence="4">Dirigent protein</fullName>
    </recommendedName>
</protein>
<sequence>MAASARATFPFFLLFLLSAAIAFVDGSSVDPTGEKFTHVHFYFHETRSGPNTTVANYKNLTSTPSFAYIGVFDNYLRVGTDPSSALLGRAQGAGVFAMPDGRSGLLTATEFVFTAGKYNGSTLTMLGMYAAAGEVERSIIGGSGRFRLARGYVLSMVISIDDLRLVAKFDVYVKHY</sequence>
<dbReference type="Pfam" id="PF03018">
    <property type="entry name" value="Dirigent"/>
    <property type="match status" value="1"/>
</dbReference>
<evidence type="ECO:0000256" key="3">
    <source>
        <dbReference type="ARBA" id="ARBA00022525"/>
    </source>
</evidence>
<evidence type="ECO:0000256" key="2">
    <source>
        <dbReference type="ARBA" id="ARBA00011738"/>
    </source>
</evidence>
<comment type="similarity">
    <text evidence="1 4">Belongs to the plant dirigent protein family.</text>
</comment>
<keyword evidence="4" id="KW-0052">Apoplast</keyword>
<keyword evidence="3 4" id="KW-0964">Secreted</keyword>
<evidence type="ECO:0000313" key="6">
    <source>
        <dbReference type="Proteomes" id="UP000287651"/>
    </source>
</evidence>
<keyword evidence="4" id="KW-0732">Signal</keyword>
<dbReference type="AlphaFoldDB" id="A0A426XS15"/>
<organism evidence="5 6">
    <name type="scientific">Ensete ventricosum</name>
    <name type="common">Abyssinian banana</name>
    <name type="synonym">Musa ensete</name>
    <dbReference type="NCBI Taxonomy" id="4639"/>
    <lineage>
        <taxon>Eukaryota</taxon>
        <taxon>Viridiplantae</taxon>
        <taxon>Streptophyta</taxon>
        <taxon>Embryophyta</taxon>
        <taxon>Tracheophyta</taxon>
        <taxon>Spermatophyta</taxon>
        <taxon>Magnoliopsida</taxon>
        <taxon>Liliopsida</taxon>
        <taxon>Zingiberales</taxon>
        <taxon>Musaceae</taxon>
        <taxon>Ensete</taxon>
    </lineage>
</organism>
<dbReference type="GO" id="GO:0048046">
    <property type="term" value="C:apoplast"/>
    <property type="evidence" value="ECO:0007669"/>
    <property type="project" value="UniProtKB-SubCell"/>
</dbReference>
<reference evidence="5 6" key="1">
    <citation type="journal article" date="2014" name="Agronomy (Basel)">
        <title>A Draft Genome Sequence for Ensete ventricosum, the Drought-Tolerant Tree Against Hunger.</title>
        <authorList>
            <person name="Harrison J."/>
            <person name="Moore K.A."/>
            <person name="Paszkiewicz K."/>
            <person name="Jones T."/>
            <person name="Grant M."/>
            <person name="Ambacheew D."/>
            <person name="Muzemil S."/>
            <person name="Studholme D.J."/>
        </authorList>
    </citation>
    <scope>NUCLEOTIDE SEQUENCE [LARGE SCALE GENOMIC DNA]</scope>
</reference>
<dbReference type="InterPro" id="IPR004265">
    <property type="entry name" value="Dirigent"/>
</dbReference>
<dbReference type="InterPro" id="IPR044859">
    <property type="entry name" value="Allene_oxi_cyc_Dirigent"/>
</dbReference>
<dbReference type="Proteomes" id="UP000287651">
    <property type="component" value="Unassembled WGS sequence"/>
</dbReference>
<dbReference type="GO" id="GO:0009699">
    <property type="term" value="P:phenylpropanoid biosynthetic process"/>
    <property type="evidence" value="ECO:0007669"/>
    <property type="project" value="UniProtKB-ARBA"/>
</dbReference>
<comment type="subunit">
    <text evidence="2 4">Homodimer.</text>
</comment>
<name>A0A426XS15_ENSVE</name>
<comment type="subcellular location">
    <subcellularLocation>
        <location evidence="4">Secreted</location>
        <location evidence="4">Extracellular space</location>
        <location evidence="4">Apoplast</location>
    </subcellularLocation>
</comment>
<dbReference type="PANTHER" id="PTHR21495">
    <property type="entry name" value="NUCLEOPORIN-RELATED"/>
    <property type="match status" value="1"/>
</dbReference>
<evidence type="ECO:0000256" key="4">
    <source>
        <dbReference type="RuleBase" id="RU363099"/>
    </source>
</evidence>
<comment type="caution">
    <text evidence="5">The sequence shown here is derived from an EMBL/GenBank/DDBJ whole genome shotgun (WGS) entry which is preliminary data.</text>
</comment>